<accession>K3W8X5</accession>
<evidence type="ECO:0000313" key="3">
    <source>
        <dbReference type="EnsemblProtists" id="PYU1_T001416"/>
    </source>
</evidence>
<feature type="region of interest" description="Disordered" evidence="2">
    <location>
        <begin position="56"/>
        <end position="79"/>
    </location>
</feature>
<protein>
    <recommendedName>
        <fullName evidence="5">M96 mating-specific protein family</fullName>
    </recommendedName>
</protein>
<feature type="region of interest" description="Disordered" evidence="2">
    <location>
        <begin position="88"/>
        <end position="107"/>
    </location>
</feature>
<keyword evidence="1" id="KW-0175">Coiled coil</keyword>
<feature type="compositionally biased region" description="Low complexity" evidence="2">
    <location>
        <begin position="68"/>
        <end position="77"/>
    </location>
</feature>
<dbReference type="InParanoid" id="K3W8X5"/>
<feature type="region of interest" description="Disordered" evidence="2">
    <location>
        <begin position="1"/>
        <end position="20"/>
    </location>
</feature>
<name>K3W8X5_GLOUD</name>
<keyword evidence="4" id="KW-1185">Reference proteome</keyword>
<feature type="compositionally biased region" description="Low complexity" evidence="2">
    <location>
        <begin position="1"/>
        <end position="12"/>
    </location>
</feature>
<reference evidence="4" key="1">
    <citation type="journal article" date="2010" name="Genome Biol.">
        <title>Genome sequence of the necrotrophic plant pathogen Pythium ultimum reveals original pathogenicity mechanisms and effector repertoire.</title>
        <authorList>
            <person name="Levesque C.A."/>
            <person name="Brouwer H."/>
            <person name="Cano L."/>
            <person name="Hamilton J.P."/>
            <person name="Holt C."/>
            <person name="Huitema E."/>
            <person name="Raffaele S."/>
            <person name="Robideau G.P."/>
            <person name="Thines M."/>
            <person name="Win J."/>
            <person name="Zerillo M.M."/>
            <person name="Beakes G.W."/>
            <person name="Boore J.L."/>
            <person name="Busam D."/>
            <person name="Dumas B."/>
            <person name="Ferriera S."/>
            <person name="Fuerstenberg S.I."/>
            <person name="Gachon C.M."/>
            <person name="Gaulin E."/>
            <person name="Govers F."/>
            <person name="Grenville-Briggs L."/>
            <person name="Horner N."/>
            <person name="Hostetler J."/>
            <person name="Jiang R.H."/>
            <person name="Johnson J."/>
            <person name="Krajaejun T."/>
            <person name="Lin H."/>
            <person name="Meijer H.J."/>
            <person name="Moore B."/>
            <person name="Morris P."/>
            <person name="Phuntmart V."/>
            <person name="Puiu D."/>
            <person name="Shetty J."/>
            <person name="Stajich J.E."/>
            <person name="Tripathy S."/>
            <person name="Wawra S."/>
            <person name="van West P."/>
            <person name="Whitty B.R."/>
            <person name="Coutinho P.M."/>
            <person name="Henrissat B."/>
            <person name="Martin F."/>
            <person name="Thomas P.D."/>
            <person name="Tyler B.M."/>
            <person name="De Vries R.P."/>
            <person name="Kamoun S."/>
            <person name="Yandell M."/>
            <person name="Tisserat N."/>
            <person name="Buell C.R."/>
        </authorList>
    </citation>
    <scope>NUCLEOTIDE SEQUENCE</scope>
    <source>
        <strain evidence="4">DAOM:BR144</strain>
    </source>
</reference>
<dbReference type="EMBL" id="GL376626">
    <property type="status" value="NOT_ANNOTATED_CDS"/>
    <property type="molecule type" value="Genomic_DNA"/>
</dbReference>
<evidence type="ECO:0008006" key="5">
    <source>
        <dbReference type="Google" id="ProtNLM"/>
    </source>
</evidence>
<sequence length="473" mass="53559">MATALAQSSSSDATDDDPEALHAVLAFVDAALDSPSSPESSDHPSETLSMDFDVFMAPHPQVPPVTRSTSAAESSTSKMLRRQHRQLIAGGAKVRKPPVKPVNPNTNKARDEKKEELIYLRWKVSELEAQLRAIKDERQDEDATQSLLEKLQEKRRQRAAGGACVWQEIAALEYDKLMRSERENFSLKLVLENQLKVARKLEKFLTKTALTREIEKCDQGTKHHIHHIHPPLPEDSDATIFAELLAGVKRSYSEASAVFEASALAKTEMTSPIDAQMRTDRDGNAMFIEVFVNKLLPFDLHATGAAVWNHYVFAKDRLPNRFYNHSTRHNMDATNDTIVESFTLVIELNRKCSHYNVKQILRRYIEAERIVIVWHALFDQTQMDEEQLSGVKFLEKGYLVLKRPQLHAPSINEAYTLLQTCYIETPVLTKDVPNLDSLKVGTITDFALNAMVMNITASHQMIDNVLLEQTMKR</sequence>
<evidence type="ECO:0000256" key="2">
    <source>
        <dbReference type="SAM" id="MobiDB-lite"/>
    </source>
</evidence>
<dbReference type="PANTHER" id="PTHR35796:SF3">
    <property type="entry name" value="BHLH DOMAIN-CONTAINING PROTEIN"/>
    <property type="match status" value="1"/>
</dbReference>
<reference evidence="3" key="3">
    <citation type="submission" date="2015-02" db="UniProtKB">
        <authorList>
            <consortium name="EnsemblProtists"/>
        </authorList>
    </citation>
    <scope>IDENTIFICATION</scope>
    <source>
        <strain evidence="3">DAOM BR144</strain>
    </source>
</reference>
<evidence type="ECO:0000256" key="1">
    <source>
        <dbReference type="SAM" id="Coils"/>
    </source>
</evidence>
<dbReference type="AlphaFoldDB" id="K3W8X5"/>
<dbReference type="EnsemblProtists" id="PYU1_T001416">
    <property type="protein sequence ID" value="PYU1_T001416"/>
    <property type="gene ID" value="PYU1_G001416"/>
</dbReference>
<dbReference type="PANTHER" id="PTHR35796">
    <property type="entry name" value="HYPOTHETICAL CYTOSOLIC PROTEIN"/>
    <property type="match status" value="1"/>
</dbReference>
<proteinExistence type="predicted"/>
<dbReference type="VEuPathDB" id="FungiDB:PYU1_G001416"/>
<reference evidence="4" key="2">
    <citation type="submission" date="2010-04" db="EMBL/GenBank/DDBJ databases">
        <authorList>
            <person name="Buell R."/>
            <person name="Hamilton J."/>
            <person name="Hostetler J."/>
        </authorList>
    </citation>
    <scope>NUCLEOTIDE SEQUENCE [LARGE SCALE GENOMIC DNA]</scope>
    <source>
        <strain evidence="4">DAOM:BR144</strain>
    </source>
</reference>
<feature type="coiled-coil region" evidence="1">
    <location>
        <begin position="124"/>
        <end position="154"/>
    </location>
</feature>
<dbReference type="Proteomes" id="UP000019132">
    <property type="component" value="Unassembled WGS sequence"/>
</dbReference>
<evidence type="ECO:0000313" key="4">
    <source>
        <dbReference type="Proteomes" id="UP000019132"/>
    </source>
</evidence>
<dbReference type="HOGENOM" id="CLU_027764_2_2_1"/>
<organism evidence="3 4">
    <name type="scientific">Globisporangium ultimum (strain ATCC 200006 / CBS 805.95 / DAOM BR144)</name>
    <name type="common">Pythium ultimum</name>
    <dbReference type="NCBI Taxonomy" id="431595"/>
    <lineage>
        <taxon>Eukaryota</taxon>
        <taxon>Sar</taxon>
        <taxon>Stramenopiles</taxon>
        <taxon>Oomycota</taxon>
        <taxon>Peronosporomycetes</taxon>
        <taxon>Pythiales</taxon>
        <taxon>Pythiaceae</taxon>
        <taxon>Globisporangium</taxon>
    </lineage>
</organism>